<reference evidence="2 3" key="1">
    <citation type="journal article" date="2011" name="Science">
        <title>The ecoresponsive genome of Daphnia pulex.</title>
        <authorList>
            <person name="Colbourne J.K."/>
            <person name="Pfrender M.E."/>
            <person name="Gilbert D."/>
            <person name="Thomas W.K."/>
            <person name="Tucker A."/>
            <person name="Oakley T.H."/>
            <person name="Tokishita S."/>
            <person name="Aerts A."/>
            <person name="Arnold G.J."/>
            <person name="Basu M.K."/>
            <person name="Bauer D.J."/>
            <person name="Caceres C.E."/>
            <person name="Carmel L."/>
            <person name="Casola C."/>
            <person name="Choi J.H."/>
            <person name="Detter J.C."/>
            <person name="Dong Q."/>
            <person name="Dusheyko S."/>
            <person name="Eads B.D."/>
            <person name="Frohlich T."/>
            <person name="Geiler-Samerotte K.A."/>
            <person name="Gerlach D."/>
            <person name="Hatcher P."/>
            <person name="Jogdeo S."/>
            <person name="Krijgsveld J."/>
            <person name="Kriventseva E.V."/>
            <person name="Kultz D."/>
            <person name="Laforsch C."/>
            <person name="Lindquist E."/>
            <person name="Lopez J."/>
            <person name="Manak J.R."/>
            <person name="Muller J."/>
            <person name="Pangilinan J."/>
            <person name="Patwardhan R.P."/>
            <person name="Pitluck S."/>
            <person name="Pritham E.J."/>
            <person name="Rechtsteiner A."/>
            <person name="Rho M."/>
            <person name="Rogozin I.B."/>
            <person name="Sakarya O."/>
            <person name="Salamov A."/>
            <person name="Schaack S."/>
            <person name="Shapiro H."/>
            <person name="Shiga Y."/>
            <person name="Skalitzky C."/>
            <person name="Smith Z."/>
            <person name="Souvorov A."/>
            <person name="Sung W."/>
            <person name="Tang Z."/>
            <person name="Tsuchiya D."/>
            <person name="Tu H."/>
            <person name="Vos H."/>
            <person name="Wang M."/>
            <person name="Wolf Y.I."/>
            <person name="Yamagata H."/>
            <person name="Yamada T."/>
            <person name="Ye Y."/>
            <person name="Shaw J.R."/>
            <person name="Andrews J."/>
            <person name="Crease T.J."/>
            <person name="Tang H."/>
            <person name="Lucas S.M."/>
            <person name="Robertson H.M."/>
            <person name="Bork P."/>
            <person name="Koonin E.V."/>
            <person name="Zdobnov E.M."/>
            <person name="Grigoriev I.V."/>
            <person name="Lynch M."/>
            <person name="Boore J.L."/>
        </authorList>
    </citation>
    <scope>NUCLEOTIDE SEQUENCE [LARGE SCALE GENOMIC DNA]</scope>
</reference>
<feature type="compositionally biased region" description="Low complexity" evidence="1">
    <location>
        <begin position="157"/>
        <end position="168"/>
    </location>
</feature>
<feature type="compositionally biased region" description="Low complexity" evidence="1">
    <location>
        <begin position="19"/>
        <end position="37"/>
    </location>
</feature>
<dbReference type="EMBL" id="GL732564">
    <property type="protein sequence ID" value="EFX77176.1"/>
    <property type="molecule type" value="Genomic_DNA"/>
</dbReference>
<name>E9GTN9_DAPPU</name>
<evidence type="ECO:0000313" key="2">
    <source>
        <dbReference type="EMBL" id="EFX77176.1"/>
    </source>
</evidence>
<dbReference type="HOGENOM" id="CLU_1476608_0_0_1"/>
<accession>E9GTN9</accession>
<feature type="compositionally biased region" description="Polar residues" evidence="1">
    <location>
        <begin position="146"/>
        <end position="156"/>
    </location>
</feature>
<evidence type="ECO:0000256" key="1">
    <source>
        <dbReference type="SAM" id="MobiDB-lite"/>
    </source>
</evidence>
<gene>
    <name evidence="2" type="ORF">DAPPUDRAFT_321717</name>
</gene>
<feature type="region of interest" description="Disordered" evidence="1">
    <location>
        <begin position="1"/>
        <end position="43"/>
    </location>
</feature>
<dbReference type="InParanoid" id="E9GTN9"/>
<proteinExistence type="predicted"/>
<feature type="region of interest" description="Disordered" evidence="1">
    <location>
        <begin position="96"/>
        <end position="183"/>
    </location>
</feature>
<sequence>MPRTAEEKRSKTAPITVRPISIESIEPTSNEESSPPSVKQRVWHHPQWQSSQFLANDWSAALMKRLSVEAQSHREQKILREANKELERFETEIESYLEDVEEEEDVEEDQKLPSELVNTNHESVGGDSSFIHTPSSTVSPAMPISSLPQRVHQQPRSTASSSSSQSDSGSERKKEQRNQTLST</sequence>
<dbReference type="Proteomes" id="UP000000305">
    <property type="component" value="Unassembled WGS sequence"/>
</dbReference>
<feature type="compositionally biased region" description="Polar residues" evidence="1">
    <location>
        <begin position="130"/>
        <end position="139"/>
    </location>
</feature>
<protein>
    <submittedName>
        <fullName evidence="2">Uncharacterized protein</fullName>
    </submittedName>
</protein>
<organism evidence="2 3">
    <name type="scientific">Daphnia pulex</name>
    <name type="common">Water flea</name>
    <dbReference type="NCBI Taxonomy" id="6669"/>
    <lineage>
        <taxon>Eukaryota</taxon>
        <taxon>Metazoa</taxon>
        <taxon>Ecdysozoa</taxon>
        <taxon>Arthropoda</taxon>
        <taxon>Crustacea</taxon>
        <taxon>Branchiopoda</taxon>
        <taxon>Diplostraca</taxon>
        <taxon>Cladocera</taxon>
        <taxon>Anomopoda</taxon>
        <taxon>Daphniidae</taxon>
        <taxon>Daphnia</taxon>
    </lineage>
</organism>
<keyword evidence="3" id="KW-1185">Reference proteome</keyword>
<dbReference type="KEGG" id="dpx:DAPPUDRAFT_321717"/>
<feature type="compositionally biased region" description="Basic and acidic residues" evidence="1">
    <location>
        <begin position="1"/>
        <end position="10"/>
    </location>
</feature>
<evidence type="ECO:0000313" key="3">
    <source>
        <dbReference type="Proteomes" id="UP000000305"/>
    </source>
</evidence>
<feature type="compositionally biased region" description="Acidic residues" evidence="1">
    <location>
        <begin position="96"/>
        <end position="108"/>
    </location>
</feature>
<dbReference type="AlphaFoldDB" id="E9GTN9"/>